<dbReference type="InterPro" id="IPR036964">
    <property type="entry name" value="RASGEF_cat_dom_sf"/>
</dbReference>
<feature type="region of interest" description="Disordered" evidence="3">
    <location>
        <begin position="583"/>
        <end position="602"/>
    </location>
</feature>
<evidence type="ECO:0000259" key="4">
    <source>
        <dbReference type="PROSITE" id="PS50003"/>
    </source>
</evidence>
<dbReference type="GO" id="GO:0007265">
    <property type="term" value="P:Ras protein signal transduction"/>
    <property type="evidence" value="ECO:0007669"/>
    <property type="project" value="TreeGrafter"/>
</dbReference>
<feature type="compositionally biased region" description="Gly residues" evidence="3">
    <location>
        <begin position="1570"/>
        <end position="1583"/>
    </location>
</feature>
<feature type="region of interest" description="Disordered" evidence="3">
    <location>
        <begin position="1733"/>
        <end position="1767"/>
    </location>
</feature>
<dbReference type="CDD" id="cd06224">
    <property type="entry name" value="REM"/>
    <property type="match status" value="1"/>
</dbReference>
<dbReference type="Proteomes" id="UP000095280">
    <property type="component" value="Unplaced"/>
</dbReference>
<dbReference type="InterPro" id="IPR011993">
    <property type="entry name" value="PH-like_dom_sf"/>
</dbReference>
<feature type="compositionally biased region" description="Polar residues" evidence="3">
    <location>
        <begin position="1602"/>
        <end position="1611"/>
    </location>
</feature>
<evidence type="ECO:0000256" key="3">
    <source>
        <dbReference type="SAM" id="MobiDB-lite"/>
    </source>
</evidence>
<evidence type="ECO:0000259" key="5">
    <source>
        <dbReference type="PROSITE" id="PS50009"/>
    </source>
</evidence>
<feature type="compositionally biased region" description="Basic and acidic residues" evidence="3">
    <location>
        <begin position="1541"/>
        <end position="1552"/>
    </location>
</feature>
<name>A0A1I8IJN2_9PLAT</name>
<dbReference type="GO" id="GO:0005886">
    <property type="term" value="C:plasma membrane"/>
    <property type="evidence" value="ECO:0007669"/>
    <property type="project" value="TreeGrafter"/>
</dbReference>
<feature type="compositionally biased region" description="Low complexity" evidence="3">
    <location>
        <begin position="1693"/>
        <end position="1704"/>
    </location>
</feature>
<dbReference type="PANTHER" id="PTHR23113:SF363">
    <property type="entry name" value="PROTEIN SON OF SEVENLESS"/>
    <property type="match status" value="1"/>
</dbReference>
<dbReference type="PROSITE" id="PS50009">
    <property type="entry name" value="RASGEF_CAT"/>
    <property type="match status" value="1"/>
</dbReference>
<dbReference type="InterPro" id="IPR023578">
    <property type="entry name" value="Ras_GEF_dom_sf"/>
</dbReference>
<keyword evidence="8" id="KW-1185">Reference proteome</keyword>
<feature type="compositionally biased region" description="Low complexity" evidence="3">
    <location>
        <begin position="1630"/>
        <end position="1643"/>
    </location>
</feature>
<dbReference type="Gene3D" id="1.20.900.10">
    <property type="entry name" value="Dbl homology (DH) domain"/>
    <property type="match status" value="1"/>
</dbReference>
<reference evidence="9" key="1">
    <citation type="submission" date="2016-11" db="UniProtKB">
        <authorList>
            <consortium name="WormBaseParasite"/>
        </authorList>
    </citation>
    <scope>IDENTIFICATION</scope>
</reference>
<evidence type="ECO:0000256" key="2">
    <source>
        <dbReference type="PROSITE-ProRule" id="PRU00168"/>
    </source>
</evidence>
<dbReference type="Pfam" id="PF00617">
    <property type="entry name" value="RasGEF"/>
    <property type="match status" value="1"/>
</dbReference>
<dbReference type="InterPro" id="IPR001895">
    <property type="entry name" value="RASGEF_cat_dom"/>
</dbReference>
<dbReference type="InterPro" id="IPR008937">
    <property type="entry name" value="Ras-like_GEF"/>
</dbReference>
<dbReference type="InterPro" id="IPR035899">
    <property type="entry name" value="DBL_dom_sf"/>
</dbReference>
<feature type="compositionally biased region" description="Polar residues" evidence="3">
    <location>
        <begin position="805"/>
        <end position="817"/>
    </location>
</feature>
<dbReference type="Gene3D" id="1.10.840.10">
    <property type="entry name" value="Ras guanine-nucleotide exchange factors catalytic domain"/>
    <property type="match status" value="1"/>
</dbReference>
<dbReference type="SUPFAM" id="SSF48366">
    <property type="entry name" value="Ras GEF"/>
    <property type="match status" value="1"/>
</dbReference>
<feature type="domain" description="PH" evidence="4">
    <location>
        <begin position="901"/>
        <end position="1033"/>
    </location>
</feature>
<keyword evidence="1 2" id="KW-0344">Guanine-nucleotide releasing factor</keyword>
<dbReference type="SMART" id="SM00233">
    <property type="entry name" value="PH"/>
    <property type="match status" value="1"/>
</dbReference>
<feature type="region of interest" description="Disordered" evidence="3">
    <location>
        <begin position="1541"/>
        <end position="1715"/>
    </location>
</feature>
<feature type="compositionally biased region" description="Pro residues" evidence="3">
    <location>
        <begin position="1745"/>
        <end position="1761"/>
    </location>
</feature>
<dbReference type="Gene3D" id="1.20.870.10">
    <property type="entry name" value="Son of sevenless (SoS) protein Chain: S domain 1"/>
    <property type="match status" value="1"/>
</dbReference>
<feature type="domain" description="N-terminal Ras-GEF" evidence="7">
    <location>
        <begin position="1085"/>
        <end position="1231"/>
    </location>
</feature>
<feature type="region of interest" description="Disordered" evidence="3">
    <location>
        <begin position="699"/>
        <end position="752"/>
    </location>
</feature>
<dbReference type="PROSITE" id="PS50010">
    <property type="entry name" value="DH_2"/>
    <property type="match status" value="1"/>
</dbReference>
<accession>A0A1I8IJN2</accession>
<feature type="compositionally biased region" description="Low complexity" evidence="3">
    <location>
        <begin position="1733"/>
        <end position="1744"/>
    </location>
</feature>
<sequence>CCANPLDSHRLIRTCIGDSMQASALSGRMHLLQSSQLLQLGGREGIHIWDRSSRAGICLDSGFRSLHSLMSRQRGSFSEMRTCVSGGQMQVEHSPKPEAMVPLVHRLIVAKASRGKEFDLQHRILVVNCHRLLVRIVREQLFDDEEHQLVAAQILIEDLHGDSLFHRQCAVPFAKVIDFSREGLISTAYLNAAIAKNPLRQQVVGAQIRFRIRVVNPVLLFIEFEHGAQLARTKLGHLPSVAVLASGRQQQQQSVDPFRRHLRGRLKPAICRLFKRVHEQSRLSYTIADDAQEYLENYAIEKLATLFEPQAPSDIYEAEEKLGQVYASCSLDQEQINELRDQAMRKKKKNSTLYDSVHKSVRCDEIVCLFIVLVTEFVLCEILRVSLTYMIKIKVNDIKKVDIRIVVDTFFSNQASAPAESTWPQDYMATFPTEYRRAINELIYFEETFAQQLQIIGQLFKQPLVDLCPSSPDVDTIFSALSAITECTNFLYVALDDSRNITEHPPIGHCFYELSEEGHFDSYAKYAQDVLSVKCRDRLFELLGNSLVKEKFETVGREIELQAAGHLSYYSLLSSCPAPVPPPAAGAASKKNSDADGSSAQNHLNFYSHHHHHQVSDSVSAASSTATLTSLSTATTCASSSASPAGLEQGEELRAVMLLACRYLLPKLLLVPVYHFLYYDRILERFEQLQEKNMWHCRNGSSTARSASSGGAELESADDADAASQQQPSLCGSPVTSGYNADRRRSSSSLPVEVCSDDRDTIVQTRSILVSTSHRVKRTLDEFERRPVPAATVSPASLPGVGSNGDDSVSLSVSPTGGSDIEESASVVAAAAASGAASRMSNQQQRSVLLNPLASRLFFHASMSAPDSMHTDRACSKKLAQLRSMTRSAPELDLAKPRCTIFYKEGTLYQMERAGRFQERRVYLFNNRLFVMKASKTLPLRSINEEYRLKRVVFLLQHRFVLVDHPKPVTKPAAAGGTEEEMYTFSIEYLPSPDTVEGGATVGTAPIKQRITFATKSLLDKEEWMLILIYLQSYHMFEEYLSLKGLTDTAEAIHFPQDHRGYEYWQPDSDQVIELEENSESSSSESHVIRRATLNKLIERMTHYSGNIDSRLMKVFLMTFRSFCTPLHLLTKLISRFNFPEYTYVDFQTDDSMMSVAQAQLRKREFEDKYCRKVRLRVLKVMTTWIENYFHDFGKCPELVNGLRDFLNGPSVDKLYDIKKFQVPNLLKQLDRRSRGEGRRELVQSIEDYPEVLWHTARDKREFNIMTLHPLELARQITLYMFSLYMRIEPWELVTGDWMKTKEKQLRAPNVHNLIRYTNRLTWWCCLNVLKTNHLEERRCVLLRIYEIMKYFRSLNNFLGLAALDSVFVNSSIQYIRLQHTWKLIKNGKDNKFLEQVQELVSNGNTMRQYDELLRTLDTACVPNLRYHLSLIFRLLEINRVKGDQQQQQQQLTAGRTTALTTAEADATVMIPFFCYRQVAERIDELLKAKDTRYQLREEPSIQEFVRDINPMRDLELEEVDDTNQNQRLLDNIFYRMSNELEPKDADEDSLKRSGARRFSSEALRSPTVNGGGSGGGVGGGGKSAKKSSAGGGGGARLTSAPFIQSSSRPTSPLRDAQQQPPTPHQIVHSGKSSAGGSSGLTSPNGPIAQSPNHSRSISDPVPAAVGAAVVSGGGSGSPAAAPAAGGGGVLASHSNSNSGSSQLPPLPPRQTAGLKSAAAAVKSAAVATATATAAAASASTGAAPPLPPRARKSAPPPSLPPRTSLRSSSVIVDDAFDPTAALPGHLALLKAGDVTANLALANQTL</sequence>
<organism evidence="8 9">
    <name type="scientific">Macrostomum lignano</name>
    <dbReference type="NCBI Taxonomy" id="282301"/>
    <lineage>
        <taxon>Eukaryota</taxon>
        <taxon>Metazoa</taxon>
        <taxon>Spiralia</taxon>
        <taxon>Lophotrochozoa</taxon>
        <taxon>Platyhelminthes</taxon>
        <taxon>Rhabditophora</taxon>
        <taxon>Macrostomorpha</taxon>
        <taxon>Macrostomida</taxon>
        <taxon>Macrostomidae</taxon>
        <taxon>Macrostomum</taxon>
    </lineage>
</organism>
<dbReference type="WBParaSite" id="maker-uti_cns_0013222-snap-gene-0.3-mRNA-1">
    <property type="protein sequence ID" value="maker-uti_cns_0013222-snap-gene-0.3-mRNA-1"/>
    <property type="gene ID" value="maker-uti_cns_0013222-snap-gene-0.3"/>
</dbReference>
<dbReference type="PROSITE" id="PS50003">
    <property type="entry name" value="PH_DOMAIN"/>
    <property type="match status" value="1"/>
</dbReference>
<dbReference type="InterPro" id="IPR000219">
    <property type="entry name" value="DH_dom"/>
</dbReference>
<dbReference type="GO" id="GO:0046982">
    <property type="term" value="F:protein heterodimerization activity"/>
    <property type="evidence" value="ECO:0007669"/>
    <property type="project" value="InterPro"/>
</dbReference>
<evidence type="ECO:0000256" key="1">
    <source>
        <dbReference type="ARBA" id="ARBA00022658"/>
    </source>
</evidence>
<dbReference type="Gene3D" id="1.10.20.10">
    <property type="entry name" value="Histone, subunit A"/>
    <property type="match status" value="1"/>
</dbReference>
<proteinExistence type="predicted"/>
<evidence type="ECO:0000313" key="9">
    <source>
        <dbReference type="WBParaSite" id="maker-uti_cns_0013222-snap-gene-0.3-mRNA-1"/>
    </source>
</evidence>
<evidence type="ECO:0000259" key="6">
    <source>
        <dbReference type="PROSITE" id="PS50010"/>
    </source>
</evidence>
<feature type="compositionally biased region" description="Low complexity" evidence="3">
    <location>
        <begin position="700"/>
        <end position="714"/>
    </location>
</feature>
<dbReference type="SUPFAM" id="SSF50729">
    <property type="entry name" value="PH domain-like"/>
    <property type="match status" value="1"/>
</dbReference>
<evidence type="ECO:0000259" key="7">
    <source>
        <dbReference type="PROSITE" id="PS50212"/>
    </source>
</evidence>
<dbReference type="InterPro" id="IPR009072">
    <property type="entry name" value="Histone-fold"/>
</dbReference>
<feature type="domain" description="DH" evidence="6">
    <location>
        <begin position="434"/>
        <end position="529"/>
    </location>
</feature>
<dbReference type="SUPFAM" id="SSF48065">
    <property type="entry name" value="DBL homology domain (DH-domain)"/>
    <property type="match status" value="1"/>
</dbReference>
<dbReference type="PROSITE" id="PS50212">
    <property type="entry name" value="RASGEF_NTER"/>
    <property type="match status" value="1"/>
</dbReference>
<feature type="region of interest" description="Disordered" evidence="3">
    <location>
        <begin position="791"/>
        <end position="817"/>
    </location>
</feature>
<feature type="compositionally biased region" description="Low complexity" evidence="3">
    <location>
        <begin position="1661"/>
        <end position="1671"/>
    </location>
</feature>
<dbReference type="PANTHER" id="PTHR23113">
    <property type="entry name" value="GUANINE NUCLEOTIDE EXCHANGE FACTOR"/>
    <property type="match status" value="1"/>
</dbReference>
<dbReference type="Pfam" id="PF00621">
    <property type="entry name" value="RhoGEF"/>
    <property type="match status" value="1"/>
</dbReference>
<dbReference type="InterPro" id="IPR000651">
    <property type="entry name" value="Ras-like_Gua-exchang_fac_N"/>
</dbReference>
<dbReference type="Gene3D" id="2.30.29.30">
    <property type="entry name" value="Pleckstrin-homology domain (PH domain)/Phosphotyrosine-binding domain (PTB)"/>
    <property type="match status" value="1"/>
</dbReference>
<dbReference type="Pfam" id="PF00618">
    <property type="entry name" value="RasGEF_N"/>
    <property type="match status" value="1"/>
</dbReference>
<evidence type="ECO:0000313" key="8">
    <source>
        <dbReference type="Proteomes" id="UP000095280"/>
    </source>
</evidence>
<dbReference type="InterPro" id="IPR001849">
    <property type="entry name" value="PH_domain"/>
</dbReference>
<feature type="domain" description="Ras-GEF" evidence="5">
    <location>
        <begin position="1269"/>
        <end position="1544"/>
    </location>
</feature>
<dbReference type="GO" id="GO:0005085">
    <property type="term" value="F:guanyl-nucleotide exchange factor activity"/>
    <property type="evidence" value="ECO:0007669"/>
    <property type="project" value="UniProtKB-KW"/>
</dbReference>
<dbReference type="SMART" id="SM00229">
    <property type="entry name" value="RasGEFN"/>
    <property type="match status" value="1"/>
</dbReference>
<protein>
    <submittedName>
        <fullName evidence="9">DH domain-containing protein</fullName>
    </submittedName>
</protein>
<feature type="compositionally biased region" description="Polar residues" evidence="3">
    <location>
        <begin position="1644"/>
        <end position="1658"/>
    </location>
</feature>
<dbReference type="SMART" id="SM00147">
    <property type="entry name" value="RasGEF"/>
    <property type="match status" value="1"/>
</dbReference>